<protein>
    <recommendedName>
        <fullName evidence="4">Myb-like domain-containing protein</fullName>
    </recommendedName>
</protein>
<evidence type="ECO:0008006" key="4">
    <source>
        <dbReference type="Google" id="ProtNLM"/>
    </source>
</evidence>
<feature type="compositionally biased region" description="Acidic residues" evidence="1">
    <location>
        <begin position="461"/>
        <end position="471"/>
    </location>
</feature>
<reference evidence="2" key="1">
    <citation type="journal article" date="2020" name="Stud. Mycol.">
        <title>101 Dothideomycetes genomes: a test case for predicting lifestyles and emergence of pathogens.</title>
        <authorList>
            <person name="Haridas S."/>
            <person name="Albert R."/>
            <person name="Binder M."/>
            <person name="Bloem J."/>
            <person name="Labutti K."/>
            <person name="Salamov A."/>
            <person name="Andreopoulos B."/>
            <person name="Baker S."/>
            <person name="Barry K."/>
            <person name="Bills G."/>
            <person name="Bluhm B."/>
            <person name="Cannon C."/>
            <person name="Castanera R."/>
            <person name="Culley D."/>
            <person name="Daum C."/>
            <person name="Ezra D."/>
            <person name="Gonzalez J."/>
            <person name="Henrissat B."/>
            <person name="Kuo A."/>
            <person name="Liang C."/>
            <person name="Lipzen A."/>
            <person name="Lutzoni F."/>
            <person name="Magnuson J."/>
            <person name="Mondo S."/>
            <person name="Nolan M."/>
            <person name="Ohm R."/>
            <person name="Pangilinan J."/>
            <person name="Park H.-J."/>
            <person name="Ramirez L."/>
            <person name="Alfaro M."/>
            <person name="Sun H."/>
            <person name="Tritt A."/>
            <person name="Yoshinaga Y."/>
            <person name="Zwiers L.-H."/>
            <person name="Turgeon B."/>
            <person name="Goodwin S."/>
            <person name="Spatafora J."/>
            <person name="Crous P."/>
            <person name="Grigoriev I."/>
        </authorList>
    </citation>
    <scope>NUCLEOTIDE SEQUENCE</scope>
    <source>
        <strain evidence="2">CBS 279.74</strain>
    </source>
</reference>
<evidence type="ECO:0000256" key="1">
    <source>
        <dbReference type="SAM" id="MobiDB-lite"/>
    </source>
</evidence>
<accession>A0A6G1KK08</accession>
<feature type="region of interest" description="Disordered" evidence="1">
    <location>
        <begin position="1"/>
        <end position="52"/>
    </location>
</feature>
<dbReference type="GO" id="GO:0042790">
    <property type="term" value="P:nucleolar large rRNA transcription by RNA polymerase I"/>
    <property type="evidence" value="ECO:0007669"/>
    <property type="project" value="InterPro"/>
</dbReference>
<feature type="compositionally biased region" description="Basic and acidic residues" evidence="1">
    <location>
        <begin position="500"/>
        <end position="510"/>
    </location>
</feature>
<dbReference type="Proteomes" id="UP000799428">
    <property type="component" value="Unassembled WGS sequence"/>
</dbReference>
<organism evidence="2 3">
    <name type="scientific">Pleomassaria siparia CBS 279.74</name>
    <dbReference type="NCBI Taxonomy" id="1314801"/>
    <lineage>
        <taxon>Eukaryota</taxon>
        <taxon>Fungi</taxon>
        <taxon>Dikarya</taxon>
        <taxon>Ascomycota</taxon>
        <taxon>Pezizomycotina</taxon>
        <taxon>Dothideomycetes</taxon>
        <taxon>Pleosporomycetidae</taxon>
        <taxon>Pleosporales</taxon>
        <taxon>Pleomassariaceae</taxon>
        <taxon>Pleomassaria</taxon>
    </lineage>
</organism>
<feature type="compositionally biased region" description="Basic and acidic residues" evidence="1">
    <location>
        <begin position="586"/>
        <end position="596"/>
    </location>
</feature>
<feature type="compositionally biased region" description="Low complexity" evidence="1">
    <location>
        <begin position="41"/>
        <end position="50"/>
    </location>
</feature>
<dbReference type="GO" id="GO:0000500">
    <property type="term" value="C:RNA polymerase I upstream activating factor complex"/>
    <property type="evidence" value="ECO:0007669"/>
    <property type="project" value="InterPro"/>
</dbReference>
<feature type="compositionally biased region" description="Basic and acidic residues" evidence="1">
    <location>
        <begin position="524"/>
        <end position="535"/>
    </location>
</feature>
<keyword evidence="3" id="KW-1185">Reference proteome</keyword>
<dbReference type="GO" id="GO:0006361">
    <property type="term" value="P:transcription initiation at RNA polymerase I promoter"/>
    <property type="evidence" value="ECO:0007669"/>
    <property type="project" value="TreeGrafter"/>
</dbReference>
<gene>
    <name evidence="2" type="ORF">K504DRAFT_461741</name>
</gene>
<dbReference type="OrthoDB" id="2240312at2759"/>
<name>A0A6G1KK08_9PLEO</name>
<feature type="region of interest" description="Disordered" evidence="1">
    <location>
        <begin position="422"/>
        <end position="535"/>
    </location>
</feature>
<dbReference type="GO" id="GO:0000182">
    <property type="term" value="F:rDNA binding"/>
    <property type="evidence" value="ECO:0007669"/>
    <property type="project" value="TreeGrafter"/>
</dbReference>
<dbReference type="EMBL" id="MU005765">
    <property type="protein sequence ID" value="KAF2713169.1"/>
    <property type="molecule type" value="Genomic_DNA"/>
</dbReference>
<evidence type="ECO:0000313" key="3">
    <source>
        <dbReference type="Proteomes" id="UP000799428"/>
    </source>
</evidence>
<feature type="compositionally biased region" description="Polar residues" evidence="1">
    <location>
        <begin position="1"/>
        <end position="15"/>
    </location>
</feature>
<feature type="region of interest" description="Disordered" evidence="1">
    <location>
        <begin position="568"/>
        <end position="666"/>
    </location>
</feature>
<proteinExistence type="predicted"/>
<feature type="compositionally biased region" description="Acidic residues" evidence="1">
    <location>
        <begin position="644"/>
        <end position="653"/>
    </location>
</feature>
<feature type="compositionally biased region" description="Basic and acidic residues" evidence="1">
    <location>
        <begin position="445"/>
        <end position="460"/>
    </location>
</feature>
<dbReference type="GO" id="GO:0001181">
    <property type="term" value="F:RNA polymerase I general transcription initiation factor activity"/>
    <property type="evidence" value="ECO:0007669"/>
    <property type="project" value="TreeGrafter"/>
</dbReference>
<dbReference type="PANTHER" id="PTHR28079">
    <property type="entry name" value="RNA POLYMERASE I-SPECIFIC TRANSCRIPTION INITIATION FACTOR RRN5"/>
    <property type="match status" value="1"/>
</dbReference>
<dbReference type="PANTHER" id="PTHR28079:SF1">
    <property type="entry name" value="RNA POLYMERASE I-SPECIFIC TRANSCRIPTION INITIATION FACTOR RRN5"/>
    <property type="match status" value="1"/>
</dbReference>
<dbReference type="AlphaFoldDB" id="A0A6G1KK08"/>
<dbReference type="InterPro" id="IPR039601">
    <property type="entry name" value="Rrn5"/>
</dbReference>
<evidence type="ECO:0000313" key="2">
    <source>
        <dbReference type="EMBL" id="KAF2713169.1"/>
    </source>
</evidence>
<sequence length="666" mass="74387">MSASESDFIADSSSACEEPRASSRRLGNVPKSPRKRRRSPSRVPSRSPSPEQLRISKIHLNGQYNDAYRSLFNETVTSAAARFDLTDSFYHDFFHPLEGQVGASIWSLEEKSMFYAALERLGQDDVLGIAKAIGTKSIPETRELLLILRDATKKQGYTRLTLRDIPAAVDMSSECSERLELAGDALAWYQEQFEAKEEEKRYGEYWLITPEVADTFEDAFSPSRYSSVVSASSPELRDENAAPPPKEVPISAPILKEIPEGNLLHISTLLKLSSSIFMNPSPDLPSASPHWLTLGSPLASKPSMYHTALSDFHSLVVSITKRLTQASIMQATSRIRSQGWRATKGANSLVKKRDALTAIDMLGLKRNGRERWRSAARRCGLRVFDGAGKAKREVNWNEVEEILAVSELSAEAEDTNAAITDVESGLEEEDFKARAVRSGTPLPPEHLEDSDSDQDDHPDKEYEDESSDVDDSFVLGSPASTKGSRASPEFEPITLEDFDREASRNEEARLWHVIGASPPSNKMDPLKHEHGMEESELKGLNKIVVENDSWRSWTQYRSSWEDLRTPVPAAKFRENQKRNSPFNRASMERPGTEYDTHGNYSSDADVPRDGRPKKRRKTSEHEIPIRGTRAYAALLEERISVSGDGDEGSSDSYDDSKMLAQSIEDV</sequence>